<evidence type="ECO:0000256" key="4">
    <source>
        <dbReference type="ARBA" id="ARBA00022679"/>
    </source>
</evidence>
<evidence type="ECO:0000313" key="11">
    <source>
        <dbReference type="Proteomes" id="UP001596250"/>
    </source>
</evidence>
<evidence type="ECO:0000256" key="1">
    <source>
        <dbReference type="ARBA" id="ARBA00004651"/>
    </source>
</evidence>
<dbReference type="Pfam" id="PF02743">
    <property type="entry name" value="dCache_1"/>
    <property type="match status" value="1"/>
</dbReference>
<dbReference type="Gene3D" id="6.10.340.10">
    <property type="match status" value="1"/>
</dbReference>
<keyword evidence="10" id="KW-0418">Kinase</keyword>
<keyword evidence="11" id="KW-1185">Reference proteome</keyword>
<gene>
    <name evidence="10" type="ORF">ACFPXP_10955</name>
</gene>
<dbReference type="CDD" id="cd06225">
    <property type="entry name" value="HAMP"/>
    <property type="match status" value="1"/>
</dbReference>
<evidence type="ECO:0000313" key="10">
    <source>
        <dbReference type="EMBL" id="MFC5986933.1"/>
    </source>
</evidence>
<dbReference type="EC" id="2.7.13.3" evidence="10"/>
<organism evidence="10 11">
    <name type="scientific">Marinicrinis lubricantis</name>
    <dbReference type="NCBI Taxonomy" id="2086470"/>
    <lineage>
        <taxon>Bacteria</taxon>
        <taxon>Bacillati</taxon>
        <taxon>Bacillota</taxon>
        <taxon>Bacilli</taxon>
        <taxon>Bacillales</taxon>
        <taxon>Paenibacillaceae</taxon>
    </lineage>
</organism>
<dbReference type="EMBL" id="JBHSQV010000143">
    <property type="protein sequence ID" value="MFC5986933.1"/>
    <property type="molecule type" value="Genomic_DNA"/>
</dbReference>
<feature type="transmembrane region" description="Helical" evidence="8">
    <location>
        <begin position="295"/>
        <end position="319"/>
    </location>
</feature>
<dbReference type="Gene3D" id="3.30.565.10">
    <property type="entry name" value="Histidine kinase-like ATPase, C-terminal domain"/>
    <property type="match status" value="1"/>
</dbReference>
<dbReference type="Pfam" id="PF06580">
    <property type="entry name" value="His_kinase"/>
    <property type="match status" value="1"/>
</dbReference>
<dbReference type="Gene3D" id="3.30.450.20">
    <property type="entry name" value="PAS domain"/>
    <property type="match status" value="1"/>
</dbReference>
<name>A0ABW1IPD1_9BACL</name>
<evidence type="ECO:0000256" key="5">
    <source>
        <dbReference type="ARBA" id="ARBA00022692"/>
    </source>
</evidence>
<protein>
    <submittedName>
        <fullName evidence="10">Sensor histidine kinase</fullName>
        <ecNumber evidence="10">2.7.13.3</ecNumber>
    </submittedName>
</protein>
<proteinExistence type="predicted"/>
<evidence type="ECO:0000256" key="8">
    <source>
        <dbReference type="SAM" id="Phobius"/>
    </source>
</evidence>
<comment type="subcellular location">
    <subcellularLocation>
        <location evidence="1">Cell membrane</location>
        <topology evidence="1">Multi-pass membrane protein</topology>
    </subcellularLocation>
</comment>
<keyword evidence="7 8" id="KW-0472">Membrane</keyword>
<dbReference type="PANTHER" id="PTHR34220:SF7">
    <property type="entry name" value="SENSOR HISTIDINE KINASE YPDA"/>
    <property type="match status" value="1"/>
</dbReference>
<keyword evidence="3" id="KW-0597">Phosphoprotein</keyword>
<dbReference type="SUPFAM" id="SSF55874">
    <property type="entry name" value="ATPase domain of HSP90 chaperone/DNA topoisomerase II/histidine kinase"/>
    <property type="match status" value="1"/>
</dbReference>
<keyword evidence="4 10" id="KW-0808">Transferase</keyword>
<evidence type="ECO:0000256" key="2">
    <source>
        <dbReference type="ARBA" id="ARBA00022475"/>
    </source>
</evidence>
<dbReference type="PROSITE" id="PS50885">
    <property type="entry name" value="HAMP"/>
    <property type="match status" value="1"/>
</dbReference>
<keyword evidence="6 8" id="KW-1133">Transmembrane helix</keyword>
<accession>A0ABW1IPD1</accession>
<evidence type="ECO:0000256" key="3">
    <source>
        <dbReference type="ARBA" id="ARBA00022553"/>
    </source>
</evidence>
<evidence type="ECO:0000256" key="6">
    <source>
        <dbReference type="ARBA" id="ARBA00022989"/>
    </source>
</evidence>
<dbReference type="InterPro" id="IPR033479">
    <property type="entry name" value="dCache_1"/>
</dbReference>
<keyword evidence="5 8" id="KW-0812">Transmembrane</keyword>
<dbReference type="RefSeq" id="WP_379894242.1">
    <property type="nucleotide sequence ID" value="NZ_CBCSCT010000064.1"/>
</dbReference>
<dbReference type="PANTHER" id="PTHR34220">
    <property type="entry name" value="SENSOR HISTIDINE KINASE YPDA"/>
    <property type="match status" value="1"/>
</dbReference>
<evidence type="ECO:0000259" key="9">
    <source>
        <dbReference type="PROSITE" id="PS50885"/>
    </source>
</evidence>
<keyword evidence="2" id="KW-1003">Cell membrane</keyword>
<dbReference type="InterPro" id="IPR036890">
    <property type="entry name" value="HATPase_C_sf"/>
</dbReference>
<feature type="transmembrane region" description="Helical" evidence="8">
    <location>
        <begin position="12"/>
        <end position="33"/>
    </location>
</feature>
<dbReference type="Proteomes" id="UP001596250">
    <property type="component" value="Unassembled WGS sequence"/>
</dbReference>
<evidence type="ECO:0000256" key="7">
    <source>
        <dbReference type="ARBA" id="ARBA00023136"/>
    </source>
</evidence>
<dbReference type="InterPro" id="IPR003660">
    <property type="entry name" value="HAMP_dom"/>
</dbReference>
<dbReference type="SUPFAM" id="SSF158472">
    <property type="entry name" value="HAMP domain-like"/>
    <property type="match status" value="1"/>
</dbReference>
<dbReference type="InterPro" id="IPR010559">
    <property type="entry name" value="Sig_transdc_His_kin_internal"/>
</dbReference>
<sequence length="617" mass="71343">MARLEALTIKQRLFLIIVCLVCLPSFVLGWIWYKASTETIEQSAIESNLKLIEQTSDFLDLYMSNLEVSTSPYVTNPHVQQFIHQVQVTPYDYLLLSNTIQNDLFSQMLDGRPDILGISITSKNNYHITEYSRFNEWIDMDLIRQRNEQLIRKESELSNFQIIGLNQVGQTSVLTVARKIYSNTTYLFEGLFVLDIDLKQISSISENAALDGFQVWIMDSDGRIVYHPDEGKWGDTVPADFHRSLLRTEEQFFTNKNSNGKQFILFNHSNVTDWTIIAEIPLNLIIGHMIELRNWSMLAVSLFILFTLAVIAGFSLSITRSLSFLQKLMHRVENGDFSVRSIRRTYKNQEINSLFQSFYHMVSELDRLVFEVHLAKLKEQELIIKQKESALQAMQSHINPHFLYNTLEIINSHAILVNNMEISKMAAALAHMFRYNIGNAKQIVTLEEETVHIRSYLDIQCARYRRLQVELNIDEPSMSEVAMIRLTLQPLIENAFVHGYQQHQRKPTYIGIFGERHPSFFRMLIVDRGGGMTRRVMDEYNQFFVRTDEYPSEADHSLASIGMTNVHERIRLTFGKPYGLHIVESSSEGTIIEITLPYLGTLPKEVIDDAISCPDRR</sequence>
<comment type="caution">
    <text evidence="10">The sequence shown here is derived from an EMBL/GenBank/DDBJ whole genome shotgun (WGS) entry which is preliminary data.</text>
</comment>
<dbReference type="InterPro" id="IPR050640">
    <property type="entry name" value="Bact_2-comp_sensor_kinase"/>
</dbReference>
<reference evidence="11" key="1">
    <citation type="journal article" date="2019" name="Int. J. Syst. Evol. Microbiol.">
        <title>The Global Catalogue of Microorganisms (GCM) 10K type strain sequencing project: providing services to taxonomists for standard genome sequencing and annotation.</title>
        <authorList>
            <consortium name="The Broad Institute Genomics Platform"/>
            <consortium name="The Broad Institute Genome Sequencing Center for Infectious Disease"/>
            <person name="Wu L."/>
            <person name="Ma J."/>
        </authorList>
    </citation>
    <scope>NUCLEOTIDE SEQUENCE [LARGE SCALE GENOMIC DNA]</scope>
    <source>
        <strain evidence="11">CCM 8749</strain>
    </source>
</reference>
<dbReference type="GO" id="GO:0004673">
    <property type="term" value="F:protein histidine kinase activity"/>
    <property type="evidence" value="ECO:0007669"/>
    <property type="project" value="UniProtKB-EC"/>
</dbReference>
<feature type="domain" description="HAMP" evidence="9">
    <location>
        <begin position="316"/>
        <end position="370"/>
    </location>
</feature>